<evidence type="ECO:0000259" key="10">
    <source>
        <dbReference type="Pfam" id="PF04696"/>
    </source>
</evidence>
<dbReference type="InterPro" id="IPR006786">
    <property type="entry name" value="Pinin_SDK_MemA"/>
</dbReference>
<feature type="region of interest" description="Disordered" evidence="9">
    <location>
        <begin position="28"/>
        <end position="119"/>
    </location>
</feature>
<dbReference type="GO" id="GO:0071013">
    <property type="term" value="C:catalytic step 2 spliceosome"/>
    <property type="evidence" value="ECO:0007669"/>
    <property type="project" value="TreeGrafter"/>
</dbReference>
<dbReference type="PANTHER" id="PTHR12707">
    <property type="entry name" value="PINN"/>
    <property type="match status" value="1"/>
</dbReference>
<dbReference type="PANTHER" id="PTHR12707:SF0">
    <property type="entry name" value="PININ"/>
    <property type="match status" value="1"/>
</dbReference>
<dbReference type="OrthoDB" id="21283at2759"/>
<dbReference type="Proteomes" id="UP000076078">
    <property type="component" value="Unassembled WGS sequence"/>
</dbReference>
<feature type="compositionally biased region" description="Low complexity" evidence="9">
    <location>
        <begin position="97"/>
        <end position="106"/>
    </location>
</feature>
<feature type="compositionally biased region" description="Low complexity" evidence="9">
    <location>
        <begin position="48"/>
        <end position="66"/>
    </location>
</feature>
<keyword evidence="7" id="KW-0539">Nucleus</keyword>
<evidence type="ECO:0000256" key="5">
    <source>
        <dbReference type="ARBA" id="ARBA00023163"/>
    </source>
</evidence>
<name>A0A151Z3Z1_TIELA</name>
<evidence type="ECO:0000256" key="4">
    <source>
        <dbReference type="ARBA" id="ARBA00023015"/>
    </source>
</evidence>
<feature type="region of interest" description="Disordered" evidence="9">
    <location>
        <begin position="246"/>
        <end position="342"/>
    </location>
</feature>
<evidence type="ECO:0000313" key="11">
    <source>
        <dbReference type="EMBL" id="KYQ88658.1"/>
    </source>
</evidence>
<evidence type="ECO:0000256" key="6">
    <source>
        <dbReference type="ARBA" id="ARBA00023187"/>
    </source>
</evidence>
<evidence type="ECO:0000256" key="3">
    <source>
        <dbReference type="ARBA" id="ARBA00022664"/>
    </source>
</evidence>
<keyword evidence="8" id="KW-0175">Coiled coil</keyword>
<dbReference type="InParanoid" id="A0A151Z3Z1"/>
<dbReference type="Pfam" id="PF04696">
    <property type="entry name" value="Pinin_SDK_memA"/>
    <property type="match status" value="1"/>
</dbReference>
<evidence type="ECO:0000313" key="12">
    <source>
        <dbReference type="Proteomes" id="UP000076078"/>
    </source>
</evidence>
<comment type="caution">
    <text evidence="11">The sequence shown here is derived from an EMBL/GenBank/DDBJ whole genome shotgun (WGS) entry which is preliminary data.</text>
</comment>
<keyword evidence="4" id="KW-0805">Transcription regulation</keyword>
<feature type="domain" description="Pinin/SDK/MemA protein" evidence="10">
    <location>
        <begin position="116"/>
        <end position="240"/>
    </location>
</feature>
<keyword evidence="5" id="KW-0804">Transcription</keyword>
<dbReference type="STRING" id="361077.A0A151Z3Z1"/>
<comment type="similarity">
    <text evidence="2">Belongs to the pinin family.</text>
</comment>
<dbReference type="GO" id="GO:0006397">
    <property type="term" value="P:mRNA processing"/>
    <property type="evidence" value="ECO:0007669"/>
    <property type="project" value="UniProtKB-KW"/>
</dbReference>
<dbReference type="AlphaFoldDB" id="A0A151Z3Z1"/>
<dbReference type="EMBL" id="LODT01000049">
    <property type="protein sequence ID" value="KYQ88658.1"/>
    <property type="molecule type" value="Genomic_DNA"/>
</dbReference>
<keyword evidence="3" id="KW-0507">mRNA processing</keyword>
<keyword evidence="12" id="KW-1185">Reference proteome</keyword>
<dbReference type="OMA" id="RMEVREH"/>
<keyword evidence="6" id="KW-0508">mRNA splicing</keyword>
<sequence>MSYRSQNQLINQLKSIEKEKKYVENKIERLNKTEKSQYIGKRDRESFSSDNNNNNNRNGSNNSQQNKRPSTDSSMFQRKVVKSSTTSSGNTDESKSDSQSTTTTITADDKKKLPDNKQRGKMFMGLLNRTLIDFKNETSKKTEADLKREVIENKIEQVISKEEEEREEREKVKKQQMKEKELKHHEDLVKKQELLENKILIEGWNLHERTLSKFKYKTVSKPHIYFTLNSLADKHHFQLQNYLPASEKTDNNITNSSDNKNEDTSHNRRKKSDDDSDDDSDEELFDKDDLKKEILGNNKDNTEPNDIMKHSSGSIKIDDNEQQIKKGDKKENSSEIDKPIVE</sequence>
<protein>
    <recommendedName>
        <fullName evidence="10">Pinin/SDK/MemA protein domain-containing protein</fullName>
    </recommendedName>
</protein>
<feature type="compositionally biased region" description="Basic and acidic residues" evidence="9">
    <location>
        <begin position="287"/>
        <end position="309"/>
    </location>
</feature>
<accession>A0A151Z3Z1</accession>
<proteinExistence type="inferred from homology"/>
<feature type="compositionally biased region" description="Basic and acidic residues" evidence="9">
    <location>
        <begin position="28"/>
        <end position="47"/>
    </location>
</feature>
<reference evidence="11 12" key="1">
    <citation type="submission" date="2015-12" db="EMBL/GenBank/DDBJ databases">
        <title>Dictyostelia acquired genes for synthesis and detection of signals that induce cell-type specialization by lateral gene transfer from prokaryotes.</title>
        <authorList>
            <person name="Gloeckner G."/>
            <person name="Schaap P."/>
        </authorList>
    </citation>
    <scope>NUCLEOTIDE SEQUENCE [LARGE SCALE GENOMIC DNA]</scope>
    <source>
        <strain evidence="11 12">TK</strain>
    </source>
</reference>
<feature type="compositionally biased region" description="Acidic residues" evidence="9">
    <location>
        <begin position="274"/>
        <end position="286"/>
    </location>
</feature>
<feature type="compositionally biased region" description="Basic and acidic residues" evidence="9">
    <location>
        <begin position="107"/>
        <end position="118"/>
    </location>
</feature>
<evidence type="ECO:0000256" key="2">
    <source>
        <dbReference type="ARBA" id="ARBA00010386"/>
    </source>
</evidence>
<feature type="compositionally biased region" description="Polar residues" evidence="9">
    <location>
        <begin position="67"/>
        <end position="90"/>
    </location>
</feature>
<comment type="subcellular location">
    <subcellularLocation>
        <location evidence="1">Nucleus</location>
    </subcellularLocation>
</comment>
<evidence type="ECO:0000256" key="9">
    <source>
        <dbReference type="SAM" id="MobiDB-lite"/>
    </source>
</evidence>
<dbReference type="InterPro" id="IPR039853">
    <property type="entry name" value="Pinin"/>
</dbReference>
<dbReference type="GO" id="GO:0008380">
    <property type="term" value="P:RNA splicing"/>
    <property type="evidence" value="ECO:0007669"/>
    <property type="project" value="UniProtKB-KW"/>
</dbReference>
<organism evidence="11 12">
    <name type="scientific">Tieghemostelium lacteum</name>
    <name type="common">Slime mold</name>
    <name type="synonym">Dictyostelium lacteum</name>
    <dbReference type="NCBI Taxonomy" id="361077"/>
    <lineage>
        <taxon>Eukaryota</taxon>
        <taxon>Amoebozoa</taxon>
        <taxon>Evosea</taxon>
        <taxon>Eumycetozoa</taxon>
        <taxon>Dictyostelia</taxon>
        <taxon>Dictyosteliales</taxon>
        <taxon>Raperosteliaceae</taxon>
        <taxon>Tieghemostelium</taxon>
    </lineage>
</organism>
<gene>
    <name evidence="11" type="ORF">DLAC_10834</name>
</gene>
<evidence type="ECO:0000256" key="8">
    <source>
        <dbReference type="SAM" id="Coils"/>
    </source>
</evidence>
<evidence type="ECO:0000256" key="7">
    <source>
        <dbReference type="ARBA" id="ARBA00023242"/>
    </source>
</evidence>
<evidence type="ECO:0000256" key="1">
    <source>
        <dbReference type="ARBA" id="ARBA00004123"/>
    </source>
</evidence>
<feature type="compositionally biased region" description="Basic and acidic residues" evidence="9">
    <location>
        <begin position="316"/>
        <end position="342"/>
    </location>
</feature>
<feature type="coiled-coil region" evidence="8">
    <location>
        <begin position="148"/>
        <end position="180"/>
    </location>
</feature>